<proteinExistence type="predicted"/>
<dbReference type="RefSeq" id="WP_270042950.1">
    <property type="nucleotide sequence ID" value="NZ_JAPDOD010000027.1"/>
</dbReference>
<dbReference type="Gene3D" id="3.30.1460.10">
    <property type="match status" value="1"/>
</dbReference>
<name>A0A9X3MW09_9ACTN</name>
<evidence type="ECO:0000313" key="3">
    <source>
        <dbReference type="Proteomes" id="UP001149140"/>
    </source>
</evidence>
<evidence type="ECO:0000313" key="2">
    <source>
        <dbReference type="EMBL" id="MDA0163704.1"/>
    </source>
</evidence>
<gene>
    <name evidence="2" type="ORF">OM076_25755</name>
</gene>
<dbReference type="SUPFAM" id="SSF69635">
    <property type="entry name" value="Type III secretory system chaperone-like"/>
    <property type="match status" value="1"/>
</dbReference>
<dbReference type="InterPro" id="IPR054343">
    <property type="entry name" value="TY-Chap_M"/>
</dbReference>
<keyword evidence="3" id="KW-1185">Reference proteome</keyword>
<sequence>MDVEASIEQVTGILVREGLKYHMSADGLTHRLLFGSAAVFIDFNDWQDDSVVITVHSPVLQDIHPESAGAAQALNLLNDLNRSFFFVKFTFRDGILIARYDLLGETLQAGELVNALFEIAGAADRLDDELAELLGGKPYVVKAEEWTSGTD</sequence>
<evidence type="ECO:0000259" key="1">
    <source>
        <dbReference type="Pfam" id="PF22551"/>
    </source>
</evidence>
<dbReference type="Pfam" id="PF22551">
    <property type="entry name" value="TY-Chap1"/>
    <property type="match status" value="1"/>
</dbReference>
<dbReference type="EMBL" id="JAPDOD010000027">
    <property type="protein sequence ID" value="MDA0163704.1"/>
    <property type="molecule type" value="Genomic_DNA"/>
</dbReference>
<dbReference type="AlphaFoldDB" id="A0A9X3MW09"/>
<organism evidence="2 3">
    <name type="scientific">Solirubrobacter ginsenosidimutans</name>
    <dbReference type="NCBI Taxonomy" id="490573"/>
    <lineage>
        <taxon>Bacteria</taxon>
        <taxon>Bacillati</taxon>
        <taxon>Actinomycetota</taxon>
        <taxon>Thermoleophilia</taxon>
        <taxon>Solirubrobacterales</taxon>
        <taxon>Solirubrobacteraceae</taxon>
        <taxon>Solirubrobacter</taxon>
    </lineage>
</organism>
<protein>
    <submittedName>
        <fullName evidence="2">YbjN domain-containing protein</fullName>
    </submittedName>
</protein>
<comment type="caution">
    <text evidence="2">The sequence shown here is derived from an EMBL/GenBank/DDBJ whole genome shotgun (WGS) entry which is preliminary data.</text>
</comment>
<accession>A0A9X3MW09</accession>
<reference evidence="2" key="1">
    <citation type="submission" date="2022-10" db="EMBL/GenBank/DDBJ databases">
        <title>The WGS of Solirubrobacter ginsenosidimutans DSM 21036.</title>
        <authorList>
            <person name="Jiang Z."/>
        </authorList>
    </citation>
    <scope>NUCLEOTIDE SEQUENCE</scope>
    <source>
        <strain evidence="2">DSM 21036</strain>
    </source>
</reference>
<dbReference type="Proteomes" id="UP001149140">
    <property type="component" value="Unassembled WGS sequence"/>
</dbReference>
<feature type="domain" description="TY-Chap central" evidence="1">
    <location>
        <begin position="29"/>
        <end position="140"/>
    </location>
</feature>